<feature type="transmembrane region" description="Helical" evidence="6">
    <location>
        <begin position="41"/>
        <end position="65"/>
    </location>
</feature>
<protein>
    <submittedName>
        <fullName evidence="7">SLC18B1</fullName>
    </submittedName>
</protein>
<feature type="transmembrane region" description="Helical" evidence="6">
    <location>
        <begin position="141"/>
        <end position="165"/>
    </location>
</feature>
<evidence type="ECO:0000256" key="5">
    <source>
        <dbReference type="ARBA" id="ARBA00023136"/>
    </source>
</evidence>
<dbReference type="Proteomes" id="UP000593567">
    <property type="component" value="Unassembled WGS sequence"/>
</dbReference>
<comment type="caution">
    <text evidence="7">The sequence shown here is derived from an EMBL/GenBank/DDBJ whole genome shotgun (WGS) entry which is preliminary data.</text>
</comment>
<dbReference type="PANTHER" id="PTHR23506">
    <property type="entry name" value="GH10249P"/>
    <property type="match status" value="1"/>
</dbReference>
<feature type="transmembrane region" description="Helical" evidence="6">
    <location>
        <begin position="171"/>
        <end position="193"/>
    </location>
</feature>
<keyword evidence="5 6" id="KW-0472">Membrane</keyword>
<evidence type="ECO:0000256" key="2">
    <source>
        <dbReference type="ARBA" id="ARBA00022448"/>
    </source>
</evidence>
<sequence>MLQATTKDKISLAFCLLGQFLNCIAISIPSPFLPREVELHGLGSLTTGVMLGVVPFLQCFFNFMWNKIAATIGMRNVLKTGTMITGVMTTLFAFIQFIPYDSTLLFAVAGFGVRLLLAVGTSAVFTATLALATTIFPEQSVWVLSLIGAVGGVGMVCGPAVGSGLFMAGGFWLVFVACGGAIILVSIATCIWFPKQNNVAECLPVDAAADVAADVKANVKADVAADVAAGGPADVTCEPSTSKLPVPYKRIVLDLRTLVGLSVGLFSSSCWVSIDPILEPELRNGYNLTEDRTALVFLLVSGLFIISAPIAGKLVGKSYCLDSLLLILIGLGISATSFLFIGPCPLFGIHKLQLWTILVCLSILGLTNCLLFVPAQNLVFNIEKLNLPDSADETLVRGFLSACWNTAYAFGTGLGMIYSGAVAKYTGWAWTMTSYAGGCVLLILIVLIVKIREVILLRKTSYIMNTQM</sequence>
<feature type="transmembrane region" description="Helical" evidence="6">
    <location>
        <begin position="77"/>
        <end position="98"/>
    </location>
</feature>
<dbReference type="GO" id="GO:0022857">
    <property type="term" value="F:transmembrane transporter activity"/>
    <property type="evidence" value="ECO:0007669"/>
    <property type="project" value="InterPro"/>
</dbReference>
<dbReference type="PANTHER" id="PTHR23506:SF26">
    <property type="entry name" value="MFS-TYPE TRANSPORTER SLC18B1"/>
    <property type="match status" value="1"/>
</dbReference>
<evidence type="ECO:0000256" key="4">
    <source>
        <dbReference type="ARBA" id="ARBA00022989"/>
    </source>
</evidence>
<feature type="transmembrane region" description="Helical" evidence="6">
    <location>
        <begin position="394"/>
        <end position="421"/>
    </location>
</feature>
<evidence type="ECO:0000313" key="7">
    <source>
        <dbReference type="EMBL" id="KAF6034947.1"/>
    </source>
</evidence>
<dbReference type="InterPro" id="IPR050930">
    <property type="entry name" value="MFS_Vesicular_Transporter"/>
</dbReference>
<reference evidence="7" key="1">
    <citation type="submission" date="2020-06" db="EMBL/GenBank/DDBJ databases">
        <title>Draft genome of Bugula neritina, a colonial animal packing powerful symbionts and potential medicines.</title>
        <authorList>
            <person name="Rayko M."/>
        </authorList>
    </citation>
    <scope>NUCLEOTIDE SEQUENCE [LARGE SCALE GENOMIC DNA]</scope>
    <source>
        <strain evidence="7">Kwan_BN1</strain>
    </source>
</reference>
<feature type="transmembrane region" description="Helical" evidence="6">
    <location>
        <begin position="253"/>
        <end position="274"/>
    </location>
</feature>
<accession>A0A7J7K9N3</accession>
<evidence type="ECO:0000256" key="3">
    <source>
        <dbReference type="ARBA" id="ARBA00022692"/>
    </source>
</evidence>
<feature type="transmembrane region" description="Helical" evidence="6">
    <location>
        <begin position="427"/>
        <end position="449"/>
    </location>
</feature>
<feature type="transmembrane region" description="Helical" evidence="6">
    <location>
        <begin position="294"/>
        <end position="312"/>
    </location>
</feature>
<keyword evidence="8" id="KW-1185">Reference proteome</keyword>
<proteinExistence type="predicted"/>
<gene>
    <name evidence="7" type="ORF">EB796_006748</name>
</gene>
<organism evidence="7 8">
    <name type="scientific">Bugula neritina</name>
    <name type="common">Brown bryozoan</name>
    <name type="synonym">Sertularia neritina</name>
    <dbReference type="NCBI Taxonomy" id="10212"/>
    <lineage>
        <taxon>Eukaryota</taxon>
        <taxon>Metazoa</taxon>
        <taxon>Spiralia</taxon>
        <taxon>Lophotrochozoa</taxon>
        <taxon>Bryozoa</taxon>
        <taxon>Gymnolaemata</taxon>
        <taxon>Cheilostomatida</taxon>
        <taxon>Flustrina</taxon>
        <taxon>Buguloidea</taxon>
        <taxon>Bugulidae</taxon>
        <taxon>Bugula</taxon>
    </lineage>
</organism>
<dbReference type="InterPro" id="IPR011701">
    <property type="entry name" value="MFS"/>
</dbReference>
<feature type="transmembrane region" description="Helical" evidence="6">
    <location>
        <begin position="324"/>
        <end position="348"/>
    </location>
</feature>
<dbReference type="SUPFAM" id="SSF103473">
    <property type="entry name" value="MFS general substrate transporter"/>
    <property type="match status" value="1"/>
</dbReference>
<feature type="transmembrane region" description="Helical" evidence="6">
    <location>
        <begin position="354"/>
        <end position="373"/>
    </location>
</feature>
<dbReference type="AlphaFoldDB" id="A0A7J7K9N3"/>
<dbReference type="Pfam" id="PF07690">
    <property type="entry name" value="MFS_1"/>
    <property type="match status" value="1"/>
</dbReference>
<dbReference type="OrthoDB" id="446368at2759"/>
<dbReference type="InterPro" id="IPR036259">
    <property type="entry name" value="MFS_trans_sf"/>
</dbReference>
<dbReference type="Gene3D" id="1.20.1250.20">
    <property type="entry name" value="MFS general substrate transporter like domains"/>
    <property type="match status" value="2"/>
</dbReference>
<dbReference type="EMBL" id="VXIV02000964">
    <property type="protein sequence ID" value="KAF6034947.1"/>
    <property type="molecule type" value="Genomic_DNA"/>
</dbReference>
<keyword evidence="3 6" id="KW-0812">Transmembrane</keyword>
<dbReference type="GO" id="GO:0016020">
    <property type="term" value="C:membrane"/>
    <property type="evidence" value="ECO:0007669"/>
    <property type="project" value="UniProtKB-SubCell"/>
</dbReference>
<name>A0A7J7K9N3_BUGNE</name>
<feature type="transmembrane region" description="Helical" evidence="6">
    <location>
        <begin position="104"/>
        <end position="129"/>
    </location>
</feature>
<evidence type="ECO:0000256" key="6">
    <source>
        <dbReference type="SAM" id="Phobius"/>
    </source>
</evidence>
<keyword evidence="4 6" id="KW-1133">Transmembrane helix</keyword>
<keyword evidence="2" id="KW-0813">Transport</keyword>
<evidence type="ECO:0000256" key="1">
    <source>
        <dbReference type="ARBA" id="ARBA00004141"/>
    </source>
</evidence>
<comment type="subcellular location">
    <subcellularLocation>
        <location evidence="1">Membrane</location>
        <topology evidence="1">Multi-pass membrane protein</topology>
    </subcellularLocation>
</comment>
<evidence type="ECO:0000313" key="8">
    <source>
        <dbReference type="Proteomes" id="UP000593567"/>
    </source>
</evidence>